<dbReference type="AlphaFoldDB" id="A0A645E318"/>
<keyword evidence="1" id="KW-0812">Transmembrane</keyword>
<keyword evidence="1" id="KW-1133">Transmembrane helix</keyword>
<accession>A0A645E318</accession>
<feature type="transmembrane region" description="Helical" evidence="1">
    <location>
        <begin position="12"/>
        <end position="30"/>
    </location>
</feature>
<evidence type="ECO:0000256" key="1">
    <source>
        <dbReference type="SAM" id="Phobius"/>
    </source>
</evidence>
<dbReference type="EMBL" id="VSSQ01042359">
    <property type="protein sequence ID" value="MPM95925.1"/>
    <property type="molecule type" value="Genomic_DNA"/>
</dbReference>
<gene>
    <name evidence="2" type="ORF">SDC9_143081</name>
</gene>
<reference evidence="2" key="1">
    <citation type="submission" date="2019-08" db="EMBL/GenBank/DDBJ databases">
        <authorList>
            <person name="Kucharzyk K."/>
            <person name="Murdoch R.W."/>
            <person name="Higgins S."/>
            <person name="Loffler F."/>
        </authorList>
    </citation>
    <scope>NUCLEOTIDE SEQUENCE</scope>
</reference>
<keyword evidence="1" id="KW-0472">Membrane</keyword>
<comment type="caution">
    <text evidence="2">The sequence shown here is derived from an EMBL/GenBank/DDBJ whole genome shotgun (WGS) entry which is preliminary data.</text>
</comment>
<organism evidence="2">
    <name type="scientific">bioreactor metagenome</name>
    <dbReference type="NCBI Taxonomy" id="1076179"/>
    <lineage>
        <taxon>unclassified sequences</taxon>
        <taxon>metagenomes</taxon>
        <taxon>ecological metagenomes</taxon>
    </lineage>
</organism>
<sequence>MKALKNNRGSAMPFFVVILFFILALVAIIYQNGTMITTGYSVRNAMQKVALNTVTQNSAATYPSKREGYTGAYQKLGSWQPAVEAIDPAAQLTVMLGLTGEGEDLVKCGSGGEELYRLTNVQVNTENTAWQDRTDGIKATVQLDLVIAVKYPLVGAKILTIPISVSAENKMKF</sequence>
<name>A0A645E318_9ZZZZ</name>
<proteinExistence type="predicted"/>
<protein>
    <submittedName>
        <fullName evidence="2">Uncharacterized protein</fullName>
    </submittedName>
</protein>
<evidence type="ECO:0000313" key="2">
    <source>
        <dbReference type="EMBL" id="MPM95925.1"/>
    </source>
</evidence>